<evidence type="ECO:0000256" key="1">
    <source>
        <dbReference type="SAM" id="Phobius"/>
    </source>
</evidence>
<dbReference type="InterPro" id="IPR021214">
    <property type="entry name" value="DUF2568"/>
</dbReference>
<comment type="caution">
    <text evidence="2">The sequence shown here is derived from an EMBL/GenBank/DDBJ whole genome shotgun (WGS) entry which is preliminary data.</text>
</comment>
<proteinExistence type="predicted"/>
<keyword evidence="3" id="KW-1185">Reference proteome</keyword>
<feature type="transmembrane region" description="Helical" evidence="1">
    <location>
        <begin position="83"/>
        <end position="108"/>
    </location>
</feature>
<dbReference type="RefSeq" id="WP_345178228.1">
    <property type="nucleotide sequence ID" value="NZ_BAABFQ010000007.1"/>
</dbReference>
<evidence type="ECO:0000313" key="2">
    <source>
        <dbReference type="EMBL" id="MFC5493812.1"/>
    </source>
</evidence>
<evidence type="ECO:0000313" key="3">
    <source>
        <dbReference type="Proteomes" id="UP001595956"/>
    </source>
</evidence>
<sequence length="112" mass="11796">MKVFGWTVLTLVFVSELLAIGGLFVWGLPSLLWSFVLGAAGMLAWNFFASPKARFGHPVGRPVVKVLVFGLGAYGYWESGLTGLAVVVLVFSVAVNALALLPSVSGLVDEVG</sequence>
<organism evidence="2 3">
    <name type="scientific">Nocardioides caricicola</name>
    <dbReference type="NCBI Taxonomy" id="634770"/>
    <lineage>
        <taxon>Bacteria</taxon>
        <taxon>Bacillati</taxon>
        <taxon>Actinomycetota</taxon>
        <taxon>Actinomycetes</taxon>
        <taxon>Propionibacteriales</taxon>
        <taxon>Nocardioidaceae</taxon>
        <taxon>Nocardioides</taxon>
    </lineage>
</organism>
<keyword evidence="1" id="KW-0472">Membrane</keyword>
<dbReference type="EMBL" id="JBHSMD010000004">
    <property type="protein sequence ID" value="MFC5493812.1"/>
    <property type="molecule type" value="Genomic_DNA"/>
</dbReference>
<gene>
    <name evidence="2" type="ORF">ACFPKY_11925</name>
</gene>
<feature type="transmembrane region" description="Helical" evidence="1">
    <location>
        <begin position="59"/>
        <end position="77"/>
    </location>
</feature>
<name>A0ABW0N1Q2_9ACTN</name>
<keyword evidence="1" id="KW-1133">Transmembrane helix</keyword>
<accession>A0ABW0N1Q2</accession>
<protein>
    <submittedName>
        <fullName evidence="2">DUF2568 domain-containing protein</fullName>
    </submittedName>
</protein>
<dbReference type="Proteomes" id="UP001595956">
    <property type="component" value="Unassembled WGS sequence"/>
</dbReference>
<keyword evidence="1" id="KW-0812">Transmembrane</keyword>
<feature type="transmembrane region" description="Helical" evidence="1">
    <location>
        <begin position="29"/>
        <end position="47"/>
    </location>
</feature>
<dbReference type="Pfam" id="PF10823">
    <property type="entry name" value="DUF2568"/>
    <property type="match status" value="1"/>
</dbReference>
<reference evidence="3" key="1">
    <citation type="journal article" date="2019" name="Int. J. Syst. Evol. Microbiol.">
        <title>The Global Catalogue of Microorganisms (GCM) 10K type strain sequencing project: providing services to taxonomists for standard genome sequencing and annotation.</title>
        <authorList>
            <consortium name="The Broad Institute Genomics Platform"/>
            <consortium name="The Broad Institute Genome Sequencing Center for Infectious Disease"/>
            <person name="Wu L."/>
            <person name="Ma J."/>
        </authorList>
    </citation>
    <scope>NUCLEOTIDE SEQUENCE [LARGE SCALE GENOMIC DNA]</scope>
    <source>
        <strain evidence="3">KACC 13778</strain>
    </source>
</reference>